<dbReference type="Gene3D" id="1.25.40.20">
    <property type="entry name" value="Ankyrin repeat-containing domain"/>
    <property type="match status" value="1"/>
</dbReference>
<dbReference type="InterPro" id="IPR036770">
    <property type="entry name" value="Ankyrin_rpt-contain_sf"/>
</dbReference>
<dbReference type="SMART" id="SM00248">
    <property type="entry name" value="ANK"/>
    <property type="match status" value="3"/>
</dbReference>
<reference evidence="4 5" key="2">
    <citation type="journal article" date="2020" name="Mol. Biol. Evol.">
        <title>Life and death of selfish genes: comparative genomics reveals the dynamic evolution of cytoplasmic incompatibility.</title>
        <authorList>
            <person name="Martinez J."/>
            <person name="Klasson L."/>
            <person name="Welch J."/>
            <person name="Jiggins F.M."/>
        </authorList>
    </citation>
    <scope>NUCLEOTIDE SEQUENCE [LARGE SCALE GENOMIC DNA]</scope>
    <source>
        <strain evidence="4">WStv</strain>
    </source>
</reference>
<dbReference type="PANTHER" id="PTHR24180">
    <property type="entry name" value="CYCLIN-DEPENDENT KINASE INHIBITOR 2C-RELATED"/>
    <property type="match status" value="1"/>
</dbReference>
<evidence type="ECO:0000313" key="5">
    <source>
        <dbReference type="Proteomes" id="UP000515744"/>
    </source>
</evidence>
<sequence>MTLIEMLAEIHGLSDLNENNIIERIKTKLEGNNLRGWEDSGFNINHIFTIGYNLKATLLHFAAVCGCKNIVVALIESGANVNARDNNGCTPLHYAAVNSFKDVVEILVANRADVNAHDNHGFAPSFYAAQWGYRDIATFLLRSGANFEPRTEMKVESTEQVAPAERLELF</sequence>
<dbReference type="Pfam" id="PF12796">
    <property type="entry name" value="Ank_2"/>
    <property type="match status" value="1"/>
</dbReference>
<feature type="repeat" description="ANK" evidence="3">
    <location>
        <begin position="54"/>
        <end position="86"/>
    </location>
</feature>
<accession>A0A7G5CA91</accession>
<dbReference type="PANTHER" id="PTHR24180:SF45">
    <property type="entry name" value="POLY [ADP-RIBOSE] POLYMERASE TANKYRASE"/>
    <property type="match status" value="1"/>
</dbReference>
<name>A0A7G5CA91_WOLPI</name>
<evidence type="ECO:0000256" key="3">
    <source>
        <dbReference type="PROSITE-ProRule" id="PRU00023"/>
    </source>
</evidence>
<dbReference type="RefSeq" id="WP_182158548.1">
    <property type="nucleotide sequence ID" value="NZ_CP050531.1"/>
</dbReference>
<dbReference type="Proteomes" id="UP000515744">
    <property type="component" value="Chromosome"/>
</dbReference>
<dbReference type="SUPFAM" id="SSF48403">
    <property type="entry name" value="Ankyrin repeat"/>
    <property type="match status" value="1"/>
</dbReference>
<dbReference type="EMBL" id="CP050531">
    <property type="protein sequence ID" value="QMV46125.1"/>
    <property type="molecule type" value="Genomic_DNA"/>
</dbReference>
<feature type="repeat" description="ANK" evidence="3">
    <location>
        <begin position="87"/>
        <end position="119"/>
    </location>
</feature>
<reference evidence="5" key="1">
    <citation type="journal article" date="2020" name="Mol. Biol.">
        <title>Life and death of selfish genes: comparative genomics reveals the dynamic evolution of cytoplasmic incompatibility.</title>
        <authorList>
            <person name="Martinez J."/>
            <person name="Klasson L."/>
            <person name="Welch J."/>
            <person name="Jiggins F.M."/>
        </authorList>
    </citation>
    <scope>NUCLEOTIDE SEQUENCE [LARGE SCALE GENOMIC DNA]</scope>
</reference>
<evidence type="ECO:0000256" key="1">
    <source>
        <dbReference type="ARBA" id="ARBA00022737"/>
    </source>
</evidence>
<dbReference type="PROSITE" id="PS50297">
    <property type="entry name" value="ANK_REP_REGION"/>
    <property type="match status" value="2"/>
</dbReference>
<proteinExistence type="predicted"/>
<evidence type="ECO:0000313" key="4">
    <source>
        <dbReference type="EMBL" id="QMV46125.1"/>
    </source>
</evidence>
<dbReference type="AlphaFoldDB" id="A0A7G5CA91"/>
<dbReference type="InterPro" id="IPR051637">
    <property type="entry name" value="Ank_repeat_dom-contain_49"/>
</dbReference>
<gene>
    <name evidence="4" type="ORF">HC358_03475</name>
</gene>
<keyword evidence="2 3" id="KW-0040">ANK repeat</keyword>
<keyword evidence="1" id="KW-0677">Repeat</keyword>
<protein>
    <submittedName>
        <fullName evidence="4">Ankyrin repeat domain-containing protein</fullName>
    </submittedName>
</protein>
<evidence type="ECO:0000256" key="2">
    <source>
        <dbReference type="ARBA" id="ARBA00023043"/>
    </source>
</evidence>
<dbReference type="PROSITE" id="PS50088">
    <property type="entry name" value="ANK_REPEAT"/>
    <property type="match status" value="2"/>
</dbReference>
<dbReference type="InterPro" id="IPR002110">
    <property type="entry name" value="Ankyrin_rpt"/>
</dbReference>
<organism evidence="4 5">
    <name type="scientific">Wolbachia pipientis</name>
    <dbReference type="NCBI Taxonomy" id="955"/>
    <lineage>
        <taxon>Bacteria</taxon>
        <taxon>Pseudomonadati</taxon>
        <taxon>Pseudomonadota</taxon>
        <taxon>Alphaproteobacteria</taxon>
        <taxon>Rickettsiales</taxon>
        <taxon>Anaplasmataceae</taxon>
        <taxon>Wolbachieae</taxon>
        <taxon>Wolbachia</taxon>
    </lineage>
</organism>